<dbReference type="GO" id="GO:0005524">
    <property type="term" value="F:ATP binding"/>
    <property type="evidence" value="ECO:0007669"/>
    <property type="project" value="UniProtKB-UniRule"/>
</dbReference>
<dbReference type="PANTHER" id="PTHR30580">
    <property type="entry name" value="PRIMOSOMAL PROTEIN N"/>
    <property type="match status" value="1"/>
</dbReference>
<dbReference type="Proteomes" id="UP000029844">
    <property type="component" value="Unassembled WGS sequence"/>
</dbReference>
<keyword evidence="1 12" id="KW-0639">Primosome</keyword>
<keyword evidence="9 12" id="KW-0238">DNA-binding</keyword>
<dbReference type="Pfam" id="PF18319">
    <property type="entry name" value="Zn_ribbon_PriA"/>
    <property type="match status" value="1"/>
</dbReference>
<comment type="catalytic activity">
    <reaction evidence="12">
        <text>Couples ATP hydrolysis with the unwinding of duplex DNA by translocating in the 3'-5' direction.</text>
        <dbReference type="EC" id="5.6.2.4"/>
    </reaction>
</comment>
<evidence type="ECO:0000256" key="8">
    <source>
        <dbReference type="ARBA" id="ARBA00022840"/>
    </source>
</evidence>
<dbReference type="SUPFAM" id="SSF52540">
    <property type="entry name" value="P-loop containing nucleoside triphosphate hydrolases"/>
    <property type="match status" value="2"/>
</dbReference>
<reference evidence="13 14" key="1">
    <citation type="submission" date="2014-05" db="EMBL/GenBank/DDBJ databases">
        <title>Novel Listeriaceae from food processing environments.</title>
        <authorList>
            <person name="den Bakker H.C."/>
        </authorList>
    </citation>
    <scope>NUCLEOTIDE SEQUENCE [LARGE SCALE GENOMIC DNA]</scope>
    <source>
        <strain evidence="13 14">FSL A5-0281</strain>
    </source>
</reference>
<dbReference type="GO" id="GO:0003677">
    <property type="term" value="F:DNA binding"/>
    <property type="evidence" value="ECO:0007669"/>
    <property type="project" value="UniProtKB-UniRule"/>
</dbReference>
<dbReference type="GO" id="GO:0006270">
    <property type="term" value="P:DNA replication initiation"/>
    <property type="evidence" value="ECO:0007669"/>
    <property type="project" value="TreeGrafter"/>
</dbReference>
<dbReference type="FunFam" id="3.40.50.300:FF:000489">
    <property type="entry name" value="Primosome assembly protein PriA"/>
    <property type="match status" value="1"/>
</dbReference>
<keyword evidence="3 12" id="KW-0479">Metal-binding</keyword>
<dbReference type="FunFam" id="3.40.1440.60:FF:000001">
    <property type="entry name" value="Primosomal protein N"/>
    <property type="match status" value="1"/>
</dbReference>
<dbReference type="eggNOG" id="COG1198">
    <property type="taxonomic scope" value="Bacteria"/>
</dbReference>
<comment type="similarity">
    <text evidence="12">Belongs to the helicase family. PriA subfamily.</text>
</comment>
<dbReference type="PROSITE" id="PS51194">
    <property type="entry name" value="HELICASE_CTER"/>
    <property type="match status" value="1"/>
</dbReference>
<keyword evidence="6 12" id="KW-0347">Helicase</keyword>
<dbReference type="SMART" id="SM00487">
    <property type="entry name" value="DEXDc"/>
    <property type="match status" value="1"/>
</dbReference>
<dbReference type="GO" id="GO:0043138">
    <property type="term" value="F:3'-5' DNA helicase activity"/>
    <property type="evidence" value="ECO:0007669"/>
    <property type="project" value="UniProtKB-EC"/>
</dbReference>
<dbReference type="GO" id="GO:0006302">
    <property type="term" value="P:double-strand break repair"/>
    <property type="evidence" value="ECO:0007669"/>
    <property type="project" value="InterPro"/>
</dbReference>
<dbReference type="InterPro" id="IPR001650">
    <property type="entry name" value="Helicase_C-like"/>
</dbReference>
<comment type="cofactor">
    <cofactor evidence="12">
        <name>Zn(2+)</name>
        <dbReference type="ChEBI" id="CHEBI:29105"/>
    </cofactor>
    <text evidence="12">Binds 2 zinc ions per subunit.</text>
</comment>
<dbReference type="InterPro" id="IPR005259">
    <property type="entry name" value="PriA"/>
</dbReference>
<keyword evidence="8 12" id="KW-0067">ATP-binding</keyword>
<feature type="binding site" evidence="12">
    <location>
        <position position="509"/>
    </location>
    <ligand>
        <name>Zn(2+)</name>
        <dbReference type="ChEBI" id="CHEBI:29105"/>
        <label>1</label>
    </ligand>
</feature>
<dbReference type="InterPro" id="IPR042115">
    <property type="entry name" value="PriA_3primeBD_sf"/>
</dbReference>
<evidence type="ECO:0000256" key="3">
    <source>
        <dbReference type="ARBA" id="ARBA00022723"/>
    </source>
</evidence>
<protein>
    <recommendedName>
        <fullName evidence="12">Replication restart protein PriA</fullName>
    </recommendedName>
    <alternativeName>
        <fullName evidence="12">ATP-dependent DNA helicase PriA</fullName>
        <ecNumber evidence="12">5.6.2.4</ecNumber>
    </alternativeName>
    <alternativeName>
        <fullName evidence="12">DNA 3'-5' helicase PriA</fullName>
    </alternativeName>
</protein>
<dbReference type="GO" id="GO:1990077">
    <property type="term" value="C:primosome complex"/>
    <property type="evidence" value="ECO:0007669"/>
    <property type="project" value="UniProtKB-UniRule"/>
</dbReference>
<dbReference type="GO" id="GO:0008270">
    <property type="term" value="F:zinc ion binding"/>
    <property type="evidence" value="ECO:0007669"/>
    <property type="project" value="UniProtKB-UniRule"/>
</dbReference>
<dbReference type="GeneID" id="58717322"/>
<feature type="binding site" evidence="12">
    <location>
        <position position="536"/>
    </location>
    <ligand>
        <name>Zn(2+)</name>
        <dbReference type="ChEBI" id="CHEBI:29105"/>
        <label>2</label>
    </ligand>
</feature>
<dbReference type="Gene3D" id="3.40.50.300">
    <property type="entry name" value="P-loop containing nucleotide triphosphate hydrolases"/>
    <property type="match status" value="2"/>
</dbReference>
<dbReference type="PROSITE" id="PS51192">
    <property type="entry name" value="HELICASE_ATP_BIND_1"/>
    <property type="match status" value="1"/>
</dbReference>
<organism evidence="13 14">
    <name type="scientific">Listeria booriae</name>
    <dbReference type="NCBI Taxonomy" id="1552123"/>
    <lineage>
        <taxon>Bacteria</taxon>
        <taxon>Bacillati</taxon>
        <taxon>Bacillota</taxon>
        <taxon>Bacilli</taxon>
        <taxon>Bacillales</taxon>
        <taxon>Listeriaceae</taxon>
        <taxon>Listeria</taxon>
    </lineage>
</organism>
<feature type="binding site" evidence="12">
    <location>
        <position position="549"/>
    </location>
    <ligand>
        <name>Zn(2+)</name>
        <dbReference type="ChEBI" id="CHEBI:29105"/>
        <label>1</label>
    </ligand>
</feature>
<dbReference type="EC" id="5.6.2.4" evidence="12"/>
<dbReference type="InterPro" id="IPR027417">
    <property type="entry name" value="P-loop_NTPase"/>
</dbReference>
<dbReference type="CDD" id="cd18804">
    <property type="entry name" value="SF2_C_priA"/>
    <property type="match status" value="1"/>
</dbReference>
<dbReference type="Pfam" id="PF17764">
    <property type="entry name" value="PriA_3primeBD"/>
    <property type="match status" value="1"/>
</dbReference>
<keyword evidence="10 12" id="KW-0413">Isomerase</keyword>
<evidence type="ECO:0000256" key="1">
    <source>
        <dbReference type="ARBA" id="ARBA00022515"/>
    </source>
</evidence>
<dbReference type="CDD" id="cd17929">
    <property type="entry name" value="DEXHc_priA"/>
    <property type="match status" value="1"/>
</dbReference>
<dbReference type="RefSeq" id="WP_036085647.1">
    <property type="nucleotide sequence ID" value="NZ_CBCSHQ010000023.1"/>
</dbReference>
<comment type="subunit">
    <text evidence="12">Component of the replication restart primosome.</text>
</comment>
<dbReference type="HAMAP" id="MF_00983">
    <property type="entry name" value="PriA"/>
    <property type="match status" value="1"/>
</dbReference>
<dbReference type="InterPro" id="IPR014001">
    <property type="entry name" value="Helicase_ATP-bd"/>
</dbReference>
<dbReference type="NCBIfam" id="NF004066">
    <property type="entry name" value="PRK05580.1-3"/>
    <property type="match status" value="1"/>
</dbReference>
<sequence length="800" mass="90681">MQKIAQVIVDVPAMQVDRPFDYLIPEAWRDIVCPGMRVSVPFGNRALQGFVVGTSDSSEFSKLKEIREMMDLAPVINEELLSLGDWIAEETLAYRITAYQAMLPAALRAKYEKYFVLLDTANDEAERLFEGYETMDWKKAEQLGALPTLQKWLKNGTVDLVYQVKTKVTKKTMRAVRSLCSVQQLEDAIAGLSKSAKAQIKILQFFQVFDGDYITVKELRERVQTTDATIQKVASLGLIEIFDQHVSRDPYENHDFEASKPLPLLPDQQAARDAIVNSAQTGNQETFLLYGVTGSGKTEIYLQSIEAVLAEGKEAIVLVPEIALTPQMVERFKSRFGKQVAVLHSALSAGEKYDEWRKIEQGKAKVVVGARSAVFAPFMNLGIIIIDEEHETSYKQEDNPRYHARDVAIERAKRHGCPVVLGSATPSLESFARAGKKRYTLLELPTRVNDSALPEVTVVDMSEELRNENRTEFSAVLLEKIKERLAKKEQVVLLLNRRGYSSFVMCRDCGYVVECPNCSISLTYHQAHNQMKCHYCGYQEAVPHHCPSCESEQIRYFGTGTQKVQESLAKLIPEARVIRMDVDTTSKKGSHEKLLNQFRDKEADVLLGTQMIAKGLDFPDITLVGVLNADTMLHLPDFRASEKTFQLLTQVSGRAGRHLLTGEVIVQSYNPEHYSIQYAKMHDYLGFYHHEMRVRKMGSYPPFYYLTLINVSDENEMKAVRTIQEITQFLQGKLGPDAIILGPVPSSIARIKNKYRYQCIIKYKVEPQLNAELKNILQHYQKEQVKGLTITMDVQPFVMM</sequence>
<dbReference type="GO" id="GO:0006310">
    <property type="term" value="P:DNA recombination"/>
    <property type="evidence" value="ECO:0007669"/>
    <property type="project" value="InterPro"/>
</dbReference>
<comment type="caution">
    <text evidence="13">The sequence shown here is derived from an EMBL/GenBank/DDBJ whole genome shotgun (WGS) entry which is preliminary data.</text>
</comment>
<feature type="binding site" evidence="12">
    <location>
        <position position="546"/>
    </location>
    <ligand>
        <name>Zn(2+)</name>
        <dbReference type="ChEBI" id="CHEBI:29105"/>
        <label>1</label>
    </ligand>
</feature>
<evidence type="ECO:0000256" key="4">
    <source>
        <dbReference type="ARBA" id="ARBA00022741"/>
    </source>
</evidence>
<dbReference type="Pfam" id="PF00271">
    <property type="entry name" value="Helicase_C"/>
    <property type="match status" value="1"/>
</dbReference>
<comment type="catalytic activity">
    <reaction evidence="11 12">
        <text>ATP + H2O = ADP + phosphate + H(+)</text>
        <dbReference type="Rhea" id="RHEA:13065"/>
        <dbReference type="ChEBI" id="CHEBI:15377"/>
        <dbReference type="ChEBI" id="CHEBI:15378"/>
        <dbReference type="ChEBI" id="CHEBI:30616"/>
        <dbReference type="ChEBI" id="CHEBI:43474"/>
        <dbReference type="ChEBI" id="CHEBI:456216"/>
        <dbReference type="EC" id="5.6.2.4"/>
    </reaction>
</comment>
<proteinExistence type="inferred from homology"/>
<dbReference type="Pfam" id="PF18074">
    <property type="entry name" value="PriA_C"/>
    <property type="match status" value="1"/>
</dbReference>
<dbReference type="Gene3D" id="3.40.1440.60">
    <property type="entry name" value="PriA, 3(prime) DNA-binding domain"/>
    <property type="match status" value="1"/>
</dbReference>
<feature type="binding site" evidence="12">
    <location>
        <position position="533"/>
    </location>
    <ligand>
        <name>Zn(2+)</name>
        <dbReference type="ChEBI" id="CHEBI:29105"/>
        <label>2</label>
    </ligand>
</feature>
<keyword evidence="2 12" id="KW-0235">DNA replication</keyword>
<evidence type="ECO:0000256" key="9">
    <source>
        <dbReference type="ARBA" id="ARBA00023125"/>
    </source>
</evidence>
<accession>A0A099W7Q9</accession>
<evidence type="ECO:0000313" key="13">
    <source>
        <dbReference type="EMBL" id="KGL41779.1"/>
    </source>
</evidence>
<feature type="binding site" evidence="12">
    <location>
        <position position="506"/>
    </location>
    <ligand>
        <name>Zn(2+)</name>
        <dbReference type="ChEBI" id="CHEBI:29105"/>
        <label>1</label>
    </ligand>
</feature>
<dbReference type="InterPro" id="IPR041236">
    <property type="entry name" value="PriA_C"/>
</dbReference>
<dbReference type="Pfam" id="PF00270">
    <property type="entry name" value="DEAD"/>
    <property type="match status" value="1"/>
</dbReference>
<gene>
    <name evidence="12" type="primary">priA</name>
    <name evidence="13" type="ORF">EP57_08020</name>
</gene>
<dbReference type="OrthoDB" id="9759544at2"/>
<feature type="binding site" evidence="12">
    <location>
        <position position="518"/>
    </location>
    <ligand>
        <name>Zn(2+)</name>
        <dbReference type="ChEBI" id="CHEBI:29105"/>
        <label>2</label>
    </ligand>
</feature>
<name>A0A099W7Q9_9LIST</name>
<keyword evidence="7 12" id="KW-0862">Zinc</keyword>
<dbReference type="InterPro" id="IPR040498">
    <property type="entry name" value="PriA_CRR"/>
</dbReference>
<evidence type="ECO:0000256" key="10">
    <source>
        <dbReference type="ARBA" id="ARBA00023235"/>
    </source>
</evidence>
<dbReference type="EMBL" id="JNFA01000019">
    <property type="protein sequence ID" value="KGL41779.1"/>
    <property type="molecule type" value="Genomic_DNA"/>
</dbReference>
<keyword evidence="4 12" id="KW-0547">Nucleotide-binding</keyword>
<evidence type="ECO:0000256" key="5">
    <source>
        <dbReference type="ARBA" id="ARBA00022801"/>
    </source>
</evidence>
<comment type="function">
    <text evidence="12">Initiates the restart of stalled replication forks, which reloads the replicative helicase on sites other than the origin of replication. Recognizes and binds to abandoned replication forks and remodels them to uncover a helicase loading site. Promotes assembly of the primosome at these replication forks.</text>
</comment>
<feature type="binding site" evidence="12">
    <location>
        <position position="515"/>
    </location>
    <ligand>
        <name>Zn(2+)</name>
        <dbReference type="ChEBI" id="CHEBI:29105"/>
        <label>2</label>
    </ligand>
</feature>
<evidence type="ECO:0000256" key="7">
    <source>
        <dbReference type="ARBA" id="ARBA00022833"/>
    </source>
</evidence>
<dbReference type="PANTHER" id="PTHR30580:SF0">
    <property type="entry name" value="PRIMOSOMAL PROTEIN N"/>
    <property type="match status" value="1"/>
</dbReference>
<evidence type="ECO:0000256" key="11">
    <source>
        <dbReference type="ARBA" id="ARBA00048988"/>
    </source>
</evidence>
<evidence type="ECO:0000256" key="12">
    <source>
        <dbReference type="HAMAP-Rule" id="MF_00983"/>
    </source>
</evidence>
<dbReference type="GO" id="GO:0006269">
    <property type="term" value="P:DNA replication, synthesis of primer"/>
    <property type="evidence" value="ECO:0007669"/>
    <property type="project" value="UniProtKB-KW"/>
</dbReference>
<keyword evidence="5 12" id="KW-0378">Hydrolase</keyword>
<dbReference type="NCBIfam" id="TIGR00595">
    <property type="entry name" value="priA"/>
    <property type="match status" value="1"/>
</dbReference>
<dbReference type="InterPro" id="IPR011545">
    <property type="entry name" value="DEAD/DEAH_box_helicase_dom"/>
</dbReference>
<evidence type="ECO:0000256" key="2">
    <source>
        <dbReference type="ARBA" id="ARBA00022705"/>
    </source>
</evidence>
<keyword evidence="14" id="KW-1185">Reference proteome</keyword>
<evidence type="ECO:0000256" key="6">
    <source>
        <dbReference type="ARBA" id="ARBA00022806"/>
    </source>
</evidence>
<dbReference type="GO" id="GO:0016887">
    <property type="term" value="F:ATP hydrolysis activity"/>
    <property type="evidence" value="ECO:0007669"/>
    <property type="project" value="RHEA"/>
</dbReference>
<dbReference type="STRING" id="1552123.EP57_08020"/>
<dbReference type="InterPro" id="IPR041222">
    <property type="entry name" value="PriA_3primeBD"/>
</dbReference>
<evidence type="ECO:0000313" key="14">
    <source>
        <dbReference type="Proteomes" id="UP000029844"/>
    </source>
</evidence>
<dbReference type="AlphaFoldDB" id="A0A099W7Q9"/>
<dbReference type="SMART" id="SM00490">
    <property type="entry name" value="HELICc"/>
    <property type="match status" value="1"/>
</dbReference>